<dbReference type="SUPFAM" id="SSF46689">
    <property type="entry name" value="Homeodomain-like"/>
    <property type="match status" value="1"/>
</dbReference>
<feature type="compositionally biased region" description="Polar residues" evidence="2">
    <location>
        <begin position="129"/>
        <end position="149"/>
    </location>
</feature>
<evidence type="ECO:0000256" key="2">
    <source>
        <dbReference type="SAM" id="MobiDB-lite"/>
    </source>
</evidence>
<evidence type="ECO:0000256" key="1">
    <source>
        <dbReference type="ARBA" id="ARBA00004123"/>
    </source>
</evidence>
<dbReference type="GO" id="GO:0005634">
    <property type="term" value="C:nucleus"/>
    <property type="evidence" value="ECO:0007669"/>
    <property type="project" value="UniProtKB-SubCell"/>
</dbReference>
<name>A0A7R9JAS3_TIMCA</name>
<gene>
    <name evidence="4" type="ORF">TCMB3V08_LOCUS8111</name>
</gene>
<dbReference type="GO" id="GO:0003677">
    <property type="term" value="F:DNA binding"/>
    <property type="evidence" value="ECO:0007669"/>
    <property type="project" value="InterPro"/>
</dbReference>
<dbReference type="InterPro" id="IPR007889">
    <property type="entry name" value="HTH_Psq"/>
</dbReference>
<comment type="subcellular location">
    <subcellularLocation>
        <location evidence="1">Nucleus</location>
    </subcellularLocation>
</comment>
<organism evidence="4">
    <name type="scientific">Timema californicum</name>
    <name type="common">California timema</name>
    <name type="synonym">Walking stick</name>
    <dbReference type="NCBI Taxonomy" id="61474"/>
    <lineage>
        <taxon>Eukaryota</taxon>
        <taxon>Metazoa</taxon>
        <taxon>Ecdysozoa</taxon>
        <taxon>Arthropoda</taxon>
        <taxon>Hexapoda</taxon>
        <taxon>Insecta</taxon>
        <taxon>Pterygota</taxon>
        <taxon>Neoptera</taxon>
        <taxon>Polyneoptera</taxon>
        <taxon>Phasmatodea</taxon>
        <taxon>Timematodea</taxon>
        <taxon>Timematoidea</taxon>
        <taxon>Timematidae</taxon>
        <taxon>Timema</taxon>
    </lineage>
</organism>
<sequence length="149" mass="17064">MKVMLWAIKTKHVRHLVFMDVSAPLGGTNPEFHEILELKLRSSLAVTISGLKLYISLSSIIDLLHKRACYDLRDAGDQKMPKAQLNRPNINPKRQTWSQEKMAEAVSMVRDKKMGLKKAAKFYEVPKNSFANKRQNTQGKATTHQQQFK</sequence>
<evidence type="ECO:0000259" key="3">
    <source>
        <dbReference type="Pfam" id="PF05225"/>
    </source>
</evidence>
<dbReference type="InterPro" id="IPR009057">
    <property type="entry name" value="Homeodomain-like_sf"/>
</dbReference>
<evidence type="ECO:0000313" key="4">
    <source>
        <dbReference type="EMBL" id="CAD7575520.1"/>
    </source>
</evidence>
<protein>
    <submittedName>
        <fullName evidence="4">(California timema) hypothetical protein</fullName>
    </submittedName>
</protein>
<feature type="region of interest" description="Disordered" evidence="2">
    <location>
        <begin position="127"/>
        <end position="149"/>
    </location>
</feature>
<dbReference type="Pfam" id="PF05225">
    <property type="entry name" value="HTH_psq"/>
    <property type="match status" value="1"/>
</dbReference>
<proteinExistence type="predicted"/>
<dbReference type="EMBL" id="OE183291">
    <property type="protein sequence ID" value="CAD7575520.1"/>
    <property type="molecule type" value="Genomic_DNA"/>
</dbReference>
<dbReference type="AlphaFoldDB" id="A0A7R9JAS3"/>
<reference evidence="4" key="1">
    <citation type="submission" date="2020-11" db="EMBL/GenBank/DDBJ databases">
        <authorList>
            <person name="Tran Van P."/>
        </authorList>
    </citation>
    <scope>NUCLEOTIDE SEQUENCE</scope>
</reference>
<feature type="domain" description="HTH psq-type" evidence="3">
    <location>
        <begin position="99"/>
        <end position="135"/>
    </location>
</feature>
<dbReference type="Gene3D" id="1.10.10.60">
    <property type="entry name" value="Homeodomain-like"/>
    <property type="match status" value="1"/>
</dbReference>
<accession>A0A7R9JAS3</accession>